<dbReference type="EMBL" id="MU277233">
    <property type="protein sequence ID" value="KAI0058613.1"/>
    <property type="molecule type" value="Genomic_DNA"/>
</dbReference>
<proteinExistence type="predicted"/>
<evidence type="ECO:0000313" key="1">
    <source>
        <dbReference type="EMBL" id="KAI0058613.1"/>
    </source>
</evidence>
<reference evidence="1" key="1">
    <citation type="submission" date="2021-03" db="EMBL/GenBank/DDBJ databases">
        <authorList>
            <consortium name="DOE Joint Genome Institute"/>
            <person name="Ahrendt S."/>
            <person name="Looney B.P."/>
            <person name="Miyauchi S."/>
            <person name="Morin E."/>
            <person name="Drula E."/>
            <person name="Courty P.E."/>
            <person name="Chicoki N."/>
            <person name="Fauchery L."/>
            <person name="Kohler A."/>
            <person name="Kuo A."/>
            <person name="Labutti K."/>
            <person name="Pangilinan J."/>
            <person name="Lipzen A."/>
            <person name="Riley R."/>
            <person name="Andreopoulos W."/>
            <person name="He G."/>
            <person name="Johnson J."/>
            <person name="Barry K.W."/>
            <person name="Grigoriev I.V."/>
            <person name="Nagy L."/>
            <person name="Hibbett D."/>
            <person name="Henrissat B."/>
            <person name="Matheny P.B."/>
            <person name="Labbe J."/>
            <person name="Martin F."/>
        </authorList>
    </citation>
    <scope>NUCLEOTIDE SEQUENCE</scope>
    <source>
        <strain evidence="1">HHB10654</strain>
    </source>
</reference>
<sequence length="155" mass="17365">EHLFNTLRTPDYSSTLFLDFITAILVEPADHRHLMREARAMDSSGLAAKARAAQVMYDQAVADEKRAKDVVRKRKADEKQDRLDAVILITNLAALDKLTSAQLEDQLDRRRRDGDSSIGLKKDSLRKSEKLSKLHEAISRSASLIDGSTDAMEVD</sequence>
<name>A0ACB8SRY8_9AGAM</name>
<gene>
    <name evidence="1" type="ORF">BV25DRAFT_1207817</name>
</gene>
<protein>
    <submittedName>
        <fullName evidence="1">Uncharacterized protein</fullName>
    </submittedName>
</protein>
<keyword evidence="2" id="KW-1185">Reference proteome</keyword>
<accession>A0ACB8SRY8</accession>
<dbReference type="Proteomes" id="UP000814140">
    <property type="component" value="Unassembled WGS sequence"/>
</dbReference>
<organism evidence="1 2">
    <name type="scientific">Artomyces pyxidatus</name>
    <dbReference type="NCBI Taxonomy" id="48021"/>
    <lineage>
        <taxon>Eukaryota</taxon>
        <taxon>Fungi</taxon>
        <taxon>Dikarya</taxon>
        <taxon>Basidiomycota</taxon>
        <taxon>Agaricomycotina</taxon>
        <taxon>Agaricomycetes</taxon>
        <taxon>Russulales</taxon>
        <taxon>Auriscalpiaceae</taxon>
        <taxon>Artomyces</taxon>
    </lineage>
</organism>
<reference evidence="1" key="2">
    <citation type="journal article" date="2022" name="New Phytol.">
        <title>Evolutionary transition to the ectomycorrhizal habit in the genomes of a hyperdiverse lineage of mushroom-forming fungi.</title>
        <authorList>
            <person name="Looney B."/>
            <person name="Miyauchi S."/>
            <person name="Morin E."/>
            <person name="Drula E."/>
            <person name="Courty P.E."/>
            <person name="Kohler A."/>
            <person name="Kuo A."/>
            <person name="LaButti K."/>
            <person name="Pangilinan J."/>
            <person name="Lipzen A."/>
            <person name="Riley R."/>
            <person name="Andreopoulos W."/>
            <person name="He G."/>
            <person name="Johnson J."/>
            <person name="Nolan M."/>
            <person name="Tritt A."/>
            <person name="Barry K.W."/>
            <person name="Grigoriev I.V."/>
            <person name="Nagy L.G."/>
            <person name="Hibbett D."/>
            <person name="Henrissat B."/>
            <person name="Matheny P.B."/>
            <person name="Labbe J."/>
            <person name="Martin F.M."/>
        </authorList>
    </citation>
    <scope>NUCLEOTIDE SEQUENCE</scope>
    <source>
        <strain evidence="1">HHB10654</strain>
    </source>
</reference>
<evidence type="ECO:0000313" key="2">
    <source>
        <dbReference type="Proteomes" id="UP000814140"/>
    </source>
</evidence>
<feature type="non-terminal residue" evidence="1">
    <location>
        <position position="1"/>
    </location>
</feature>
<comment type="caution">
    <text evidence="1">The sequence shown here is derived from an EMBL/GenBank/DDBJ whole genome shotgun (WGS) entry which is preliminary data.</text>
</comment>